<accession>A0ABP8A8R9</accession>
<reference evidence="2" key="1">
    <citation type="journal article" date="2019" name="Int. J. Syst. Evol. Microbiol.">
        <title>The Global Catalogue of Microorganisms (GCM) 10K type strain sequencing project: providing services to taxonomists for standard genome sequencing and annotation.</title>
        <authorList>
            <consortium name="The Broad Institute Genomics Platform"/>
            <consortium name="The Broad Institute Genome Sequencing Center for Infectious Disease"/>
            <person name="Wu L."/>
            <person name="Ma J."/>
        </authorList>
    </citation>
    <scope>NUCLEOTIDE SEQUENCE [LARGE SCALE GENOMIC DNA]</scope>
    <source>
        <strain evidence="2">JCM 16722</strain>
    </source>
</reference>
<keyword evidence="2" id="KW-1185">Reference proteome</keyword>
<evidence type="ECO:0008006" key="3">
    <source>
        <dbReference type="Google" id="ProtNLM"/>
    </source>
</evidence>
<evidence type="ECO:0000313" key="1">
    <source>
        <dbReference type="EMBL" id="GAA4179887.1"/>
    </source>
</evidence>
<evidence type="ECO:0000313" key="2">
    <source>
        <dbReference type="Proteomes" id="UP001500167"/>
    </source>
</evidence>
<comment type="caution">
    <text evidence="1">The sequence shown here is derived from an EMBL/GenBank/DDBJ whole genome shotgun (WGS) entry which is preliminary data.</text>
</comment>
<protein>
    <recommendedName>
        <fullName evidence="3">Cyclic nucleotide-binding domain-containing protein</fullName>
    </recommendedName>
</protein>
<proteinExistence type="predicted"/>
<gene>
    <name evidence="1" type="ORF">GCM10022218_33110</name>
</gene>
<dbReference type="EMBL" id="BAAAZK010000007">
    <property type="protein sequence ID" value="GAA4179887.1"/>
    <property type="molecule type" value="Genomic_DNA"/>
</dbReference>
<organism evidence="1 2">
    <name type="scientific">Sphingobacterium ginsenosidimutans</name>
    <dbReference type="NCBI Taxonomy" id="687845"/>
    <lineage>
        <taxon>Bacteria</taxon>
        <taxon>Pseudomonadati</taxon>
        <taxon>Bacteroidota</taxon>
        <taxon>Sphingobacteriia</taxon>
        <taxon>Sphingobacteriales</taxon>
        <taxon>Sphingobacteriaceae</taxon>
        <taxon>Sphingobacterium</taxon>
    </lineage>
</organism>
<sequence length="66" mass="7484">MGLFRRLFFDREYIQSCIVLSTRLTIKMGGKVGREDNAAVFLLHQGAGNSFSTIGELNVYTKNRNK</sequence>
<dbReference type="Proteomes" id="UP001500167">
    <property type="component" value="Unassembled WGS sequence"/>
</dbReference>
<name>A0ABP8A8R9_9SPHI</name>